<dbReference type="InterPro" id="IPR011701">
    <property type="entry name" value="MFS"/>
</dbReference>
<keyword evidence="4 6" id="KW-1133">Transmembrane helix</keyword>
<protein>
    <recommendedName>
        <fullName evidence="7">Major facilitator superfamily (MFS) profile domain-containing protein</fullName>
    </recommendedName>
</protein>
<name>A0A160NTP8_STRLU</name>
<dbReference type="SUPFAM" id="SSF103473">
    <property type="entry name" value="MFS general substrate transporter"/>
    <property type="match status" value="1"/>
</dbReference>
<feature type="transmembrane region" description="Helical" evidence="6">
    <location>
        <begin position="149"/>
        <end position="174"/>
    </location>
</feature>
<keyword evidence="9" id="KW-1185">Reference proteome</keyword>
<dbReference type="PANTHER" id="PTHR43124">
    <property type="entry name" value="PURINE EFFLUX PUMP PBUE"/>
    <property type="match status" value="1"/>
</dbReference>
<evidence type="ECO:0000259" key="7">
    <source>
        <dbReference type="PROSITE" id="PS50850"/>
    </source>
</evidence>
<keyword evidence="2" id="KW-1003">Cell membrane</keyword>
<keyword evidence="5 6" id="KW-0472">Membrane</keyword>
<feature type="transmembrane region" description="Helical" evidence="6">
    <location>
        <begin position="24"/>
        <end position="41"/>
    </location>
</feature>
<feature type="transmembrane region" description="Helical" evidence="6">
    <location>
        <begin position="377"/>
        <end position="397"/>
    </location>
</feature>
<dbReference type="Proteomes" id="UP000217676">
    <property type="component" value="Chromosome"/>
</dbReference>
<feature type="transmembrane region" description="Helical" evidence="6">
    <location>
        <begin position="224"/>
        <end position="250"/>
    </location>
</feature>
<evidence type="ECO:0000256" key="1">
    <source>
        <dbReference type="ARBA" id="ARBA00004651"/>
    </source>
</evidence>
<dbReference type="Pfam" id="PF07690">
    <property type="entry name" value="MFS_1"/>
    <property type="match status" value="1"/>
</dbReference>
<dbReference type="GO" id="GO:0005886">
    <property type="term" value="C:plasma membrane"/>
    <property type="evidence" value="ECO:0007669"/>
    <property type="project" value="UniProtKB-SubCell"/>
</dbReference>
<evidence type="ECO:0000256" key="3">
    <source>
        <dbReference type="ARBA" id="ARBA00022692"/>
    </source>
</evidence>
<keyword evidence="3 6" id="KW-0812">Transmembrane</keyword>
<evidence type="ECO:0000313" key="9">
    <source>
        <dbReference type="Proteomes" id="UP000217676"/>
    </source>
</evidence>
<feature type="transmembrane region" description="Helical" evidence="6">
    <location>
        <begin position="262"/>
        <end position="282"/>
    </location>
</feature>
<comment type="subcellular location">
    <subcellularLocation>
        <location evidence="1">Cell membrane</location>
        <topology evidence="1">Multi-pass membrane protein</topology>
    </subcellularLocation>
</comment>
<dbReference type="InterPro" id="IPR020846">
    <property type="entry name" value="MFS_dom"/>
</dbReference>
<dbReference type="InterPro" id="IPR050189">
    <property type="entry name" value="MFS_Efflux_Transporters"/>
</dbReference>
<evidence type="ECO:0000256" key="6">
    <source>
        <dbReference type="SAM" id="Phobius"/>
    </source>
</evidence>
<feature type="transmembrane region" description="Helical" evidence="6">
    <location>
        <begin position="289"/>
        <end position="307"/>
    </location>
</feature>
<dbReference type="PANTHER" id="PTHR43124:SF10">
    <property type="entry name" value="PURINE EFFLUX PUMP PBUE"/>
    <property type="match status" value="1"/>
</dbReference>
<organism evidence="8 9">
    <name type="scientific">Streptomyces laurentii</name>
    <dbReference type="NCBI Taxonomy" id="39478"/>
    <lineage>
        <taxon>Bacteria</taxon>
        <taxon>Bacillati</taxon>
        <taxon>Actinomycetota</taxon>
        <taxon>Actinomycetes</taxon>
        <taxon>Kitasatosporales</taxon>
        <taxon>Streptomycetaceae</taxon>
        <taxon>Streptomyces</taxon>
    </lineage>
</organism>
<feature type="transmembrane region" description="Helical" evidence="6">
    <location>
        <begin position="124"/>
        <end position="142"/>
    </location>
</feature>
<accession>A0A160NTP8</accession>
<dbReference type="PROSITE" id="PS50850">
    <property type="entry name" value="MFS"/>
    <property type="match status" value="1"/>
</dbReference>
<reference evidence="8 9" key="1">
    <citation type="journal article" date="2016" name="Genome Announc.">
        <title>Complete Genome Sequence of Thiostrepton-Producing Streptomyces laurentii ATCC 31255.</title>
        <authorList>
            <person name="Doi K."/>
            <person name="Fujino Y."/>
            <person name="Nagayoshi Y."/>
            <person name="Ohshima T."/>
            <person name="Ogata S."/>
        </authorList>
    </citation>
    <scope>NUCLEOTIDE SEQUENCE [LARGE SCALE GENOMIC DNA]</scope>
    <source>
        <strain evidence="8 9">ATCC 31255</strain>
    </source>
</reference>
<feature type="transmembrane region" description="Helical" evidence="6">
    <location>
        <begin position="95"/>
        <end position="118"/>
    </location>
</feature>
<gene>
    <name evidence="8" type="ORF">SLA_0219</name>
</gene>
<evidence type="ECO:0000256" key="5">
    <source>
        <dbReference type="ARBA" id="ARBA00023136"/>
    </source>
</evidence>
<dbReference type="InterPro" id="IPR036259">
    <property type="entry name" value="MFS_trans_sf"/>
</dbReference>
<dbReference type="EMBL" id="AP017424">
    <property type="protein sequence ID" value="BAU81174.1"/>
    <property type="molecule type" value="Genomic_DNA"/>
</dbReference>
<feature type="domain" description="Major facilitator superfamily (MFS) profile" evidence="7">
    <location>
        <begin position="25"/>
        <end position="406"/>
    </location>
</feature>
<dbReference type="Gene3D" id="1.20.1250.20">
    <property type="entry name" value="MFS general substrate transporter like domains"/>
    <property type="match status" value="1"/>
</dbReference>
<feature type="transmembrane region" description="Helical" evidence="6">
    <location>
        <begin position="180"/>
        <end position="203"/>
    </location>
</feature>
<dbReference type="GO" id="GO:0022857">
    <property type="term" value="F:transmembrane transporter activity"/>
    <property type="evidence" value="ECO:0007669"/>
    <property type="project" value="InterPro"/>
</dbReference>
<dbReference type="AlphaFoldDB" id="A0A160NTP8"/>
<evidence type="ECO:0000313" key="8">
    <source>
        <dbReference type="EMBL" id="BAU81174.1"/>
    </source>
</evidence>
<evidence type="ECO:0000256" key="2">
    <source>
        <dbReference type="ARBA" id="ARBA00022475"/>
    </source>
</evidence>
<dbReference type="CDD" id="cd06174">
    <property type="entry name" value="MFS"/>
    <property type="match status" value="1"/>
</dbReference>
<evidence type="ECO:0000256" key="4">
    <source>
        <dbReference type="ARBA" id="ARBA00022989"/>
    </source>
</evidence>
<proteinExistence type="predicted"/>
<feature type="transmembrane region" description="Helical" evidence="6">
    <location>
        <begin position="61"/>
        <end position="83"/>
    </location>
</feature>
<sequence>MSELRDAHNGSGTGPDPVESTRRLPLALVYAAGVIAAMGLGKFDVFAVQLQDDLEISLGQVGWVVSAITGISALLGTPAGLWLGRRSMRGTLLTGLWCVAAAGAGGGLAPGLGALLPLRAAEGIGYLMVVIACPTLIVRLSAPPDRGPALALWGTFVPVGLALSTALGGAVGSVTDWRGWMFVMAALTALPATVLTFTRLGTLAPATPRPSAKHRTARPGNRPLVVLLALGFCMVSLVTVAVFVLIPIFLQRELGYSRADAGATAGFISLVSVGGGFLIGWLMHRKQDVRPVALGSFLVVIAAWVAFRAGVGTVLFIAGAATISGLNGVMVGLILASVPRLAAESGDLGLANGIVTQGGSLGSLLGPPLFNAGVEHWGWHAVGWFSTAGMAVCWLLMAPTVRPSGTASAAPA</sequence>
<dbReference type="KEGG" id="slau:SLA_0219"/>